<dbReference type="STRING" id="2903.R1BRX6"/>
<dbReference type="GO" id="GO:0046872">
    <property type="term" value="F:metal ion binding"/>
    <property type="evidence" value="ECO:0007669"/>
    <property type="project" value="UniProtKB-KW"/>
</dbReference>
<accession>A0A0D3INQ3</accession>
<comment type="function">
    <text evidence="14">Control of topological states of DNA by transient breakage and subsequent rejoining of DNA strands. Topoisomerase II makes double-strand breaks.</text>
</comment>
<dbReference type="InterPro" id="IPR001241">
    <property type="entry name" value="Topo_IIA"/>
</dbReference>
<keyword evidence="16" id="KW-0732">Signal</keyword>
<dbReference type="GeneID" id="17258960"/>
<dbReference type="FunFam" id="3.30.565.10:FF:000002">
    <property type="entry name" value="DNA gyrase subunit B"/>
    <property type="match status" value="1"/>
</dbReference>
<dbReference type="Gene3D" id="4.10.470.20">
    <property type="match status" value="1"/>
</dbReference>
<evidence type="ECO:0000256" key="1">
    <source>
        <dbReference type="ARBA" id="ARBA00000185"/>
    </source>
</evidence>
<dbReference type="InterPro" id="IPR006171">
    <property type="entry name" value="TOPRIM_dom"/>
</dbReference>
<keyword evidence="19" id="KW-1185">Reference proteome</keyword>
<dbReference type="AlphaFoldDB" id="A0A0D3INQ3"/>
<dbReference type="Gene3D" id="3.30.230.10">
    <property type="match status" value="1"/>
</dbReference>
<dbReference type="PRINTS" id="PR01159">
    <property type="entry name" value="DNAGYRASEB"/>
</dbReference>
<dbReference type="PRINTS" id="PR00418">
    <property type="entry name" value="TPI2FAMILY"/>
</dbReference>
<dbReference type="EnsemblProtists" id="EOD12888">
    <property type="protein sequence ID" value="EOD12888"/>
    <property type="gene ID" value="EMIHUDRAFT_464775"/>
</dbReference>
<dbReference type="SMART" id="SM00387">
    <property type="entry name" value="HATPase_c"/>
    <property type="match status" value="1"/>
</dbReference>
<evidence type="ECO:0000313" key="18">
    <source>
        <dbReference type="EnsemblProtists" id="EOD12888"/>
    </source>
</evidence>
<reference evidence="19" key="1">
    <citation type="journal article" date="2013" name="Nature">
        <title>Pan genome of the phytoplankton Emiliania underpins its global distribution.</title>
        <authorList>
            <person name="Read B.A."/>
            <person name="Kegel J."/>
            <person name="Klute M.J."/>
            <person name="Kuo A."/>
            <person name="Lefebvre S.C."/>
            <person name="Maumus F."/>
            <person name="Mayer C."/>
            <person name="Miller J."/>
            <person name="Monier A."/>
            <person name="Salamov A."/>
            <person name="Young J."/>
            <person name="Aguilar M."/>
            <person name="Claverie J.M."/>
            <person name="Frickenhaus S."/>
            <person name="Gonzalez K."/>
            <person name="Herman E.K."/>
            <person name="Lin Y.C."/>
            <person name="Napier J."/>
            <person name="Ogata H."/>
            <person name="Sarno A.F."/>
            <person name="Shmutz J."/>
            <person name="Schroeder D."/>
            <person name="de Vargas C."/>
            <person name="Verret F."/>
            <person name="von Dassow P."/>
            <person name="Valentin K."/>
            <person name="Van de Peer Y."/>
            <person name="Wheeler G."/>
            <person name="Dacks J.B."/>
            <person name="Delwiche C.F."/>
            <person name="Dyhrman S.T."/>
            <person name="Glockner G."/>
            <person name="John U."/>
            <person name="Richards T."/>
            <person name="Worden A.Z."/>
            <person name="Zhang X."/>
            <person name="Grigoriev I.V."/>
            <person name="Allen A.E."/>
            <person name="Bidle K."/>
            <person name="Borodovsky M."/>
            <person name="Bowler C."/>
            <person name="Brownlee C."/>
            <person name="Cock J.M."/>
            <person name="Elias M."/>
            <person name="Gladyshev V.N."/>
            <person name="Groth M."/>
            <person name="Guda C."/>
            <person name="Hadaegh A."/>
            <person name="Iglesias-Rodriguez M.D."/>
            <person name="Jenkins J."/>
            <person name="Jones B.M."/>
            <person name="Lawson T."/>
            <person name="Leese F."/>
            <person name="Lindquist E."/>
            <person name="Lobanov A."/>
            <person name="Lomsadze A."/>
            <person name="Malik S.B."/>
            <person name="Marsh M.E."/>
            <person name="Mackinder L."/>
            <person name="Mock T."/>
            <person name="Mueller-Roeber B."/>
            <person name="Pagarete A."/>
            <person name="Parker M."/>
            <person name="Probert I."/>
            <person name="Quesneville H."/>
            <person name="Raines C."/>
            <person name="Rensing S.A."/>
            <person name="Riano-Pachon D.M."/>
            <person name="Richier S."/>
            <person name="Rokitta S."/>
            <person name="Shiraiwa Y."/>
            <person name="Soanes D.M."/>
            <person name="van der Giezen M."/>
            <person name="Wahlund T.M."/>
            <person name="Williams B."/>
            <person name="Wilson W."/>
            <person name="Wolfe G."/>
            <person name="Wurch L.L."/>
        </authorList>
    </citation>
    <scope>NUCLEOTIDE SEQUENCE</scope>
</reference>
<comment type="similarity">
    <text evidence="3">Belongs to the type II topoisomerase GyrB family.</text>
</comment>
<dbReference type="PROSITE" id="PS51257">
    <property type="entry name" value="PROKAR_LIPOPROTEIN"/>
    <property type="match status" value="1"/>
</dbReference>
<feature type="region of interest" description="Disordered" evidence="15">
    <location>
        <begin position="505"/>
        <end position="529"/>
    </location>
</feature>
<dbReference type="PANTHER" id="PTHR45866:SF1">
    <property type="entry name" value="DNA GYRASE SUBUNIT B, MITOCHONDRIAL"/>
    <property type="match status" value="1"/>
</dbReference>
<dbReference type="InterPro" id="IPR020568">
    <property type="entry name" value="Ribosomal_Su5_D2-typ_SF"/>
</dbReference>
<dbReference type="CDD" id="cd03366">
    <property type="entry name" value="TOPRIM_TopoIIA_GyrB"/>
    <property type="match status" value="1"/>
</dbReference>
<dbReference type="Gene3D" id="3.30.565.10">
    <property type="entry name" value="Histidine kinase-like ATPase, C-terminal domain"/>
    <property type="match status" value="1"/>
</dbReference>
<keyword evidence="5" id="KW-0677">Repeat</keyword>
<dbReference type="eggNOG" id="KOG0355">
    <property type="taxonomic scope" value="Eukaryota"/>
</dbReference>
<dbReference type="InterPro" id="IPR000800">
    <property type="entry name" value="Notch_dom"/>
</dbReference>
<keyword evidence="10 14" id="KW-0238">DNA-binding</keyword>
<keyword evidence="13 14" id="KW-0413">Isomerase</keyword>
<evidence type="ECO:0000256" key="11">
    <source>
        <dbReference type="ARBA" id="ARBA00023157"/>
    </source>
</evidence>
<comment type="catalytic activity">
    <reaction evidence="1 14">
        <text>ATP-dependent breakage, passage and rejoining of double-stranded DNA.</text>
        <dbReference type="EC" id="5.6.2.2"/>
    </reaction>
</comment>
<dbReference type="Pfam" id="PF02518">
    <property type="entry name" value="HATPase_c"/>
    <property type="match status" value="1"/>
</dbReference>
<keyword evidence="6 14" id="KW-0547">Nucleotide-binding</keyword>
<dbReference type="PROSITE" id="PS50880">
    <property type="entry name" value="TOPRIM"/>
    <property type="match status" value="1"/>
</dbReference>
<dbReference type="Pfam" id="PF00986">
    <property type="entry name" value="DNA_gyraseB_C"/>
    <property type="match status" value="1"/>
</dbReference>
<dbReference type="GO" id="GO:0005524">
    <property type="term" value="F:ATP binding"/>
    <property type="evidence" value="ECO:0007669"/>
    <property type="project" value="UniProtKB-UniRule"/>
</dbReference>
<feature type="domain" description="Toprim" evidence="17">
    <location>
        <begin position="531"/>
        <end position="646"/>
    </location>
</feature>
<organism evidence="18 19">
    <name type="scientific">Emiliania huxleyi (strain CCMP1516)</name>
    <dbReference type="NCBI Taxonomy" id="280463"/>
    <lineage>
        <taxon>Eukaryota</taxon>
        <taxon>Haptista</taxon>
        <taxon>Haptophyta</taxon>
        <taxon>Prymnesiophyceae</taxon>
        <taxon>Isochrysidales</taxon>
        <taxon>Noelaerhabdaceae</taxon>
        <taxon>Emiliania</taxon>
    </lineage>
</organism>
<dbReference type="InterPro" id="IPR014721">
    <property type="entry name" value="Ribsml_uS5_D2-typ_fold_subgr"/>
</dbReference>
<dbReference type="GO" id="GO:0006265">
    <property type="term" value="P:DNA topological change"/>
    <property type="evidence" value="ECO:0007669"/>
    <property type="project" value="UniProtKB-UniRule"/>
</dbReference>
<keyword evidence="9 14" id="KW-0799">Topoisomerase</keyword>
<evidence type="ECO:0000256" key="10">
    <source>
        <dbReference type="ARBA" id="ARBA00023125"/>
    </source>
</evidence>
<dbReference type="GO" id="GO:0003677">
    <property type="term" value="F:DNA binding"/>
    <property type="evidence" value="ECO:0007669"/>
    <property type="project" value="UniProtKB-UniRule"/>
</dbReference>
<dbReference type="InterPro" id="IPR013506">
    <property type="entry name" value="Topo_IIA_bsu_dom2"/>
</dbReference>
<feature type="region of interest" description="Disordered" evidence="15">
    <location>
        <begin position="58"/>
        <end position="82"/>
    </location>
</feature>
<dbReference type="InterPro" id="IPR013760">
    <property type="entry name" value="Topo_IIA-like_dom_sf"/>
</dbReference>
<dbReference type="Proteomes" id="UP000013827">
    <property type="component" value="Unassembled WGS sequence"/>
</dbReference>
<dbReference type="FunFam" id="3.40.50.670:FF:000001">
    <property type="entry name" value="DNA topoisomerase 2"/>
    <property type="match status" value="1"/>
</dbReference>
<evidence type="ECO:0000256" key="2">
    <source>
        <dbReference type="ARBA" id="ARBA00001946"/>
    </source>
</evidence>
<evidence type="ECO:0000256" key="13">
    <source>
        <dbReference type="ARBA" id="ARBA00023235"/>
    </source>
</evidence>
<dbReference type="KEGG" id="ehx:EMIHUDRAFT_464775"/>
<dbReference type="HOGENOM" id="CLU_295184_0_0_1"/>
<evidence type="ECO:0000256" key="12">
    <source>
        <dbReference type="ARBA" id="ARBA00023180"/>
    </source>
</evidence>
<evidence type="ECO:0000256" key="15">
    <source>
        <dbReference type="SAM" id="MobiDB-lite"/>
    </source>
</evidence>
<dbReference type="RefSeq" id="XP_005765317.1">
    <property type="nucleotide sequence ID" value="XM_005765260.1"/>
</dbReference>
<sequence length="1026" mass="109711">MTRRAPRLVSTTLAVLAATGCGCAALTVPAARLDPSVAHARVRLAQQQRRSGTVACAAVPSAGTAASQSPAPEEPPPPQRRRQAYGAEQITVLEGLEPVRKRPGMYIGSTGSRGLHHLVFEVVDNSVDEALAGWATEVNVTIHASGAISVSDDGRGIPCELHAKTGKPALETVLTVLHAGGKFGGGGSGYKVSGGLHGVGVSVVNALSERLDAEVRRGGALHRMAFARGAVAEPMQLQPLAASEGRPTGTSITFLPDVSIFKGGLAWEVDVLSRKLDQQAYLNAGLRISLFDERAGPGAAPLTFEHRGGIGEYVDHICEGKVPLFEGGSLVWRAEKGGVQVDLALRWSADQYSDSLLGFANGVLTPQGGTHIDGLKLAITRVVNAVGRESGKLREKAPSLPGDFVREGLCAIVAVRLGEAEFEGQTKQKLGSPEVRAIVSEVAGERLSEFLQRQPKALSAIIDKAQAAQKAADAAKARGLADAASPTPPPPPPAASLLLAASLTPTSIPPENRPPALRLASSSGASEPDESEIFIVEGDSAGGSAKQGRSRHSQAILPLRGKILNIEKADDTAMYQNAEIQALITALGLGIKGDDFDPSQLRYHKIVLMTDADVDGAHIRTLLLTFLFRYNRAVVEDGYVYIAYPPLYKVRHRSKVHYAYTDAELAQLSERLDGKKTVQRFKGLGEMMPAELWSTTMDPSTRRLKRVTVEDAVQADRIFSVLMGSNIGPRKQFINDHASQLDWDLLDVYRDGKCDAACNIAECAHDLGDCGSDEVLAKCLPETLANTSLKDAPNAGNSTSFLEVCDFGAEEEWRCPSEYELSARNTIFKEGLAASETNMRVDVSFEIDFAQPLLLGFQTSDQSLIVKASMLYRAQWVDSRLATAPCRKVLSEALKVESTSNSAERAVASQLGGMHWLPAVTVTAGENGGNTSTTEASFYYNETGVPFLDENNPVTSLDANCSHCAVLRAKVVATITHPELDFSLWPFDQHLGRGPPPETRGQTLRALDFAPHFAAFFRRKSSSGAT</sequence>
<keyword evidence="11" id="KW-1015">Disulfide bond</keyword>
<dbReference type="PaxDb" id="2903-EOD12888"/>
<dbReference type="Pfam" id="PF00066">
    <property type="entry name" value="Notch"/>
    <property type="match status" value="1"/>
</dbReference>
<keyword evidence="8" id="KW-0460">Magnesium</keyword>
<evidence type="ECO:0000256" key="16">
    <source>
        <dbReference type="SAM" id="SignalP"/>
    </source>
</evidence>
<evidence type="ECO:0000256" key="3">
    <source>
        <dbReference type="ARBA" id="ARBA00010708"/>
    </source>
</evidence>
<evidence type="ECO:0000313" key="19">
    <source>
        <dbReference type="Proteomes" id="UP000013827"/>
    </source>
</evidence>
<evidence type="ECO:0000256" key="7">
    <source>
        <dbReference type="ARBA" id="ARBA00022840"/>
    </source>
</evidence>
<keyword evidence="12" id="KW-0325">Glycoprotein</keyword>
<feature type="signal peptide" evidence="16">
    <location>
        <begin position="1"/>
        <end position="24"/>
    </location>
</feature>
<evidence type="ECO:0000256" key="5">
    <source>
        <dbReference type="ARBA" id="ARBA00022737"/>
    </source>
</evidence>
<name>A0A0D3INQ3_EMIH1</name>
<dbReference type="CDD" id="cd00822">
    <property type="entry name" value="TopoII_Trans_DNA_gyrase"/>
    <property type="match status" value="1"/>
</dbReference>
<comment type="similarity">
    <text evidence="14">Belongs to the type II topoisomerase family.</text>
</comment>
<proteinExistence type="inferred from homology"/>
<dbReference type="Gene3D" id="3.40.50.670">
    <property type="match status" value="1"/>
</dbReference>
<dbReference type="EC" id="5.6.2.2" evidence="14"/>
<dbReference type="Pfam" id="PF00204">
    <property type="entry name" value="DNA_gyraseB"/>
    <property type="match status" value="1"/>
</dbReference>
<dbReference type="PROSITE" id="PS00177">
    <property type="entry name" value="TOPOISOMERASE_II"/>
    <property type="match status" value="1"/>
</dbReference>
<evidence type="ECO:0000256" key="8">
    <source>
        <dbReference type="ARBA" id="ARBA00022842"/>
    </source>
</evidence>
<evidence type="ECO:0000256" key="6">
    <source>
        <dbReference type="ARBA" id="ARBA00022741"/>
    </source>
</evidence>
<dbReference type="InterPro" id="IPR034160">
    <property type="entry name" value="TOPRIM_GyrB"/>
</dbReference>
<keyword evidence="7 14" id="KW-0067">ATP-binding</keyword>
<dbReference type="CDD" id="cd16928">
    <property type="entry name" value="HATPase_GyrB-like"/>
    <property type="match status" value="1"/>
</dbReference>
<feature type="chain" id="PRO_5044211025" description="DNA topoisomerase 2" evidence="16">
    <location>
        <begin position="25"/>
        <end position="1026"/>
    </location>
</feature>
<dbReference type="InterPro" id="IPR036890">
    <property type="entry name" value="HATPase_C_sf"/>
</dbReference>
<comment type="subunit">
    <text evidence="14">Homodimer.</text>
</comment>
<dbReference type="InterPro" id="IPR013759">
    <property type="entry name" value="Topo_IIA_B_C"/>
</dbReference>
<evidence type="ECO:0000259" key="17">
    <source>
        <dbReference type="PROSITE" id="PS50880"/>
    </source>
</evidence>
<dbReference type="PANTHER" id="PTHR45866">
    <property type="entry name" value="DNA GYRASE/TOPOISOMERASE SUBUNIT B"/>
    <property type="match status" value="1"/>
</dbReference>
<protein>
    <recommendedName>
        <fullName evidence="14">DNA topoisomerase 2</fullName>
        <ecNumber evidence="14">5.6.2.2</ecNumber>
    </recommendedName>
</protein>
<dbReference type="SMART" id="SM00433">
    <property type="entry name" value="TOP2c"/>
    <property type="match status" value="1"/>
</dbReference>
<dbReference type="Pfam" id="PF01751">
    <property type="entry name" value="Toprim"/>
    <property type="match status" value="1"/>
</dbReference>
<dbReference type="InterPro" id="IPR003594">
    <property type="entry name" value="HATPase_dom"/>
</dbReference>
<dbReference type="SUPFAM" id="SSF56719">
    <property type="entry name" value="Type II DNA topoisomerase"/>
    <property type="match status" value="1"/>
</dbReference>
<evidence type="ECO:0000256" key="9">
    <source>
        <dbReference type="ARBA" id="ARBA00023029"/>
    </source>
</evidence>
<dbReference type="InterPro" id="IPR002288">
    <property type="entry name" value="DNA_gyrase_B_C"/>
</dbReference>
<reference evidence="18" key="2">
    <citation type="submission" date="2024-10" db="UniProtKB">
        <authorList>
            <consortium name="EnsemblProtists"/>
        </authorList>
    </citation>
    <scope>IDENTIFICATION</scope>
</reference>
<feature type="region of interest" description="Disordered" evidence="15">
    <location>
        <begin position="478"/>
        <end position="497"/>
    </location>
</feature>
<dbReference type="GO" id="GO:0003918">
    <property type="term" value="F:DNA topoisomerase type II (double strand cut, ATP-hydrolyzing) activity"/>
    <property type="evidence" value="ECO:0007669"/>
    <property type="project" value="UniProtKB-UniRule"/>
</dbReference>
<dbReference type="InterPro" id="IPR018522">
    <property type="entry name" value="TopoIIA_CS"/>
</dbReference>
<dbReference type="SUPFAM" id="SSF54211">
    <property type="entry name" value="Ribosomal protein S5 domain 2-like"/>
    <property type="match status" value="1"/>
</dbReference>
<dbReference type="InterPro" id="IPR000565">
    <property type="entry name" value="Topo_IIA_B"/>
</dbReference>
<keyword evidence="4" id="KW-0479">Metal-binding</keyword>
<evidence type="ECO:0000256" key="4">
    <source>
        <dbReference type="ARBA" id="ARBA00022723"/>
    </source>
</evidence>
<dbReference type="SUPFAM" id="SSF55874">
    <property type="entry name" value="ATPase domain of HSP90 chaperone/DNA topoisomerase II/histidine kinase"/>
    <property type="match status" value="1"/>
</dbReference>
<comment type="cofactor">
    <cofactor evidence="2">
        <name>Mg(2+)</name>
        <dbReference type="ChEBI" id="CHEBI:18420"/>
    </cofactor>
</comment>
<evidence type="ECO:0000256" key="14">
    <source>
        <dbReference type="RuleBase" id="RU362094"/>
    </source>
</evidence>